<accession>A0A8J3VES6</accession>
<evidence type="ECO:0008006" key="3">
    <source>
        <dbReference type="Google" id="ProtNLM"/>
    </source>
</evidence>
<name>A0A8J3VES6_9ACTN</name>
<dbReference type="EMBL" id="BONY01000009">
    <property type="protein sequence ID" value="GIH03835.1"/>
    <property type="molecule type" value="Genomic_DNA"/>
</dbReference>
<evidence type="ECO:0000313" key="2">
    <source>
        <dbReference type="Proteomes" id="UP000612899"/>
    </source>
</evidence>
<gene>
    <name evidence="1" type="ORF">Rhe02_19020</name>
</gene>
<sequence>MDEDAEFYRWYGPWATFTPPQAAELLAGIPVRWWIFGGWSIDAFTGQSRVHEDIDIAFLRSDLPAVLEHLLPTHCVWSNAGGTLRPLRTPQELLDGCRQLWIRQDGASPWLFDVGLNPHEGDTWICARHNTVRLPMSEVVYEQGGISYQRPEITLLLKAWRNEPKDRADLHATVPLLAPDRLAWLRTTLEQIHPGHPWLANLPTSTQES</sequence>
<keyword evidence="2" id="KW-1185">Reference proteome</keyword>
<evidence type="ECO:0000313" key="1">
    <source>
        <dbReference type="EMBL" id="GIH03835.1"/>
    </source>
</evidence>
<dbReference type="InterPro" id="IPR019646">
    <property type="entry name" value="Aminoglyc_AdlTrfase"/>
</dbReference>
<dbReference type="Pfam" id="PF10706">
    <property type="entry name" value="Aminoglyc_resit"/>
    <property type="match status" value="1"/>
</dbReference>
<reference evidence="1" key="1">
    <citation type="submission" date="2021-01" db="EMBL/GenBank/DDBJ databases">
        <title>Whole genome shotgun sequence of Rhizocola hellebori NBRC 109834.</title>
        <authorList>
            <person name="Komaki H."/>
            <person name="Tamura T."/>
        </authorList>
    </citation>
    <scope>NUCLEOTIDE SEQUENCE</scope>
    <source>
        <strain evidence="1">NBRC 109834</strain>
    </source>
</reference>
<dbReference type="RefSeq" id="WP_203907733.1">
    <property type="nucleotide sequence ID" value="NZ_BONY01000009.1"/>
</dbReference>
<proteinExistence type="predicted"/>
<comment type="caution">
    <text evidence="1">The sequence shown here is derived from an EMBL/GenBank/DDBJ whole genome shotgun (WGS) entry which is preliminary data.</text>
</comment>
<dbReference type="AlphaFoldDB" id="A0A8J3VES6"/>
<organism evidence="1 2">
    <name type="scientific">Rhizocola hellebori</name>
    <dbReference type="NCBI Taxonomy" id="1392758"/>
    <lineage>
        <taxon>Bacteria</taxon>
        <taxon>Bacillati</taxon>
        <taxon>Actinomycetota</taxon>
        <taxon>Actinomycetes</taxon>
        <taxon>Micromonosporales</taxon>
        <taxon>Micromonosporaceae</taxon>
        <taxon>Rhizocola</taxon>
    </lineage>
</organism>
<dbReference type="SUPFAM" id="SSF81301">
    <property type="entry name" value="Nucleotidyltransferase"/>
    <property type="match status" value="1"/>
</dbReference>
<protein>
    <recommendedName>
        <fullName evidence="3">Amino acid transporter</fullName>
    </recommendedName>
</protein>
<dbReference type="Proteomes" id="UP000612899">
    <property type="component" value="Unassembled WGS sequence"/>
</dbReference>
<dbReference type="Gene3D" id="3.30.460.40">
    <property type="match status" value="1"/>
</dbReference>
<dbReference type="InterPro" id="IPR043519">
    <property type="entry name" value="NT_sf"/>
</dbReference>